<dbReference type="AlphaFoldDB" id="A0A5F1ZPZ5"/>
<feature type="transmembrane region" description="Helical" evidence="7">
    <location>
        <begin position="13"/>
        <end position="34"/>
    </location>
</feature>
<accession>A0A5F1ZPZ5</accession>
<sequence>MAPEVQSLSWFRWTPYAILPLFSFILSIITVRLAFKNRKTPGSIEFLFVSIGMTLYSFGYFFEIVSTQPKSIIFWDDFQFIGCDLLIASLPFLCFRVANLSKFICTGSVFIFSILPIITESVVWFGKKEWIRPSIRFDNSAPWLALIYEYGPWMDVFVVNFLGTFFFCILVLAYGVWSQRAFHRVRSLVFLIGLSIPFGSQIMTVGGFIPFVHPKLDIFPLAASFALLVWMYGLYYFRILDLIPMARNQVFEWIQDAVFVLNPDGFLLDCNVAALNLLGTARLRGDTKLSEFLPELSSILDECSLSGRSGSEWRTGSKYYDILIRFLDEDGSHFKIIALRDVTQRAISERKLSERRDVLQTILDSTSILFLVLDGEGKLILLNKACLQITGFDLMELEGKVFWEAVIHPKDKARVARVFESRFAKKHFPNRTSILLKTKEGKARHTAWEHKEVRDKAGNLQYVISTGTDTTGLEEAEIRIDTLKRVNEEILAKNSIIETQKADLEEAIQSVKRTQAKLIQASKLADLGQLAAGIAHEINNPIGAIQAAGFNILSYLHRVKNDLRSLLPKLSLLSDQEWDLFGKLIQKGISSKEVLIGLERRKTLSSLKEEMRSENILSPDETAEFFVDYGISSGWKEFLLILNNSNTRELLPFFLDLLGPEQCVDTIKTAVERSSKIVYALRSFAHFESSHKKRKFSLKENVDTVLTLYQNLFKHGVEVSTNLDSIPEFLGFPDDLMHLWTNLIMNSVQAMDYKGNLNIDASLQGKEVLVSIRDNGPGIPPNVADQVFEAFFTTKPLGEGSGLGLDIAKRIVEKHQGRIWFESSPGNTIFYVGLPFEV</sequence>
<evidence type="ECO:0000256" key="3">
    <source>
        <dbReference type="ARBA" id="ARBA00022553"/>
    </source>
</evidence>
<dbReference type="PANTHER" id="PTHR43304">
    <property type="entry name" value="PHYTOCHROME-LIKE PROTEIN CPH1"/>
    <property type="match status" value="1"/>
</dbReference>
<dbReference type="Gene3D" id="3.30.450.20">
    <property type="entry name" value="PAS domain"/>
    <property type="match status" value="2"/>
</dbReference>
<dbReference type="SUPFAM" id="SSF55874">
    <property type="entry name" value="ATPase domain of HSP90 chaperone/DNA topoisomerase II/histidine kinase"/>
    <property type="match status" value="1"/>
</dbReference>
<feature type="transmembrane region" description="Helical" evidence="7">
    <location>
        <begin position="218"/>
        <end position="237"/>
    </location>
</feature>
<organism evidence="10 13">
    <name type="scientific">Leptospira langatensis</name>
    <dbReference type="NCBI Taxonomy" id="2484983"/>
    <lineage>
        <taxon>Bacteria</taxon>
        <taxon>Pseudomonadati</taxon>
        <taxon>Spirochaetota</taxon>
        <taxon>Spirochaetia</taxon>
        <taxon>Leptospirales</taxon>
        <taxon>Leptospiraceae</taxon>
        <taxon>Leptospira</taxon>
    </lineage>
</organism>
<evidence type="ECO:0000313" key="12">
    <source>
        <dbReference type="Proteomes" id="UP000297273"/>
    </source>
</evidence>
<dbReference type="Pfam" id="PF13188">
    <property type="entry name" value="PAS_8"/>
    <property type="match status" value="1"/>
</dbReference>
<dbReference type="InterPro" id="IPR013655">
    <property type="entry name" value="PAS_fold_3"/>
</dbReference>
<keyword evidence="12" id="KW-1185">Reference proteome</keyword>
<proteinExistence type="predicted"/>
<feature type="transmembrane region" description="Helical" evidence="7">
    <location>
        <begin position="188"/>
        <end position="212"/>
    </location>
</feature>
<dbReference type="EMBL" id="RQER01000005">
    <property type="protein sequence ID" value="TGK01796.1"/>
    <property type="molecule type" value="Genomic_DNA"/>
</dbReference>
<keyword evidence="5" id="KW-0418">Kinase</keyword>
<dbReference type="PROSITE" id="PS50112">
    <property type="entry name" value="PAS"/>
    <property type="match status" value="1"/>
</dbReference>
<evidence type="ECO:0000259" key="9">
    <source>
        <dbReference type="PROSITE" id="PS50112"/>
    </source>
</evidence>
<dbReference type="SMART" id="SM00387">
    <property type="entry name" value="HATPase_c"/>
    <property type="match status" value="1"/>
</dbReference>
<dbReference type="GO" id="GO:0000155">
    <property type="term" value="F:phosphorelay sensor kinase activity"/>
    <property type="evidence" value="ECO:0007669"/>
    <property type="project" value="InterPro"/>
</dbReference>
<dbReference type="InterPro" id="IPR052162">
    <property type="entry name" value="Sensor_kinase/Photoreceptor"/>
</dbReference>
<keyword evidence="4" id="KW-0808">Transferase</keyword>
<dbReference type="CDD" id="cd00130">
    <property type="entry name" value="PAS"/>
    <property type="match status" value="1"/>
</dbReference>
<dbReference type="InterPro" id="IPR005467">
    <property type="entry name" value="His_kinase_dom"/>
</dbReference>
<dbReference type="PROSITE" id="PS50109">
    <property type="entry name" value="HIS_KIN"/>
    <property type="match status" value="1"/>
</dbReference>
<keyword evidence="6" id="KW-0175">Coiled coil</keyword>
<dbReference type="CDD" id="cd00082">
    <property type="entry name" value="HisKA"/>
    <property type="match status" value="1"/>
</dbReference>
<dbReference type="Gene3D" id="1.10.287.130">
    <property type="match status" value="1"/>
</dbReference>
<keyword evidence="7" id="KW-0812">Transmembrane</keyword>
<comment type="caution">
    <text evidence="10">The sequence shown here is derived from an EMBL/GenBank/DDBJ whole genome shotgun (WGS) entry which is preliminary data.</text>
</comment>
<feature type="transmembrane region" description="Helical" evidence="7">
    <location>
        <begin position="46"/>
        <end position="66"/>
    </location>
</feature>
<evidence type="ECO:0000256" key="4">
    <source>
        <dbReference type="ARBA" id="ARBA00022679"/>
    </source>
</evidence>
<evidence type="ECO:0000256" key="1">
    <source>
        <dbReference type="ARBA" id="ARBA00000085"/>
    </source>
</evidence>
<keyword evidence="7" id="KW-0472">Membrane</keyword>
<feature type="domain" description="Histidine kinase" evidence="8">
    <location>
        <begin position="664"/>
        <end position="838"/>
    </location>
</feature>
<feature type="transmembrane region" description="Helical" evidence="7">
    <location>
        <begin position="103"/>
        <end position="125"/>
    </location>
</feature>
<dbReference type="SUPFAM" id="SSF55785">
    <property type="entry name" value="PYP-like sensor domain (PAS domain)"/>
    <property type="match status" value="2"/>
</dbReference>
<evidence type="ECO:0000313" key="13">
    <source>
        <dbReference type="Proteomes" id="UP000297946"/>
    </source>
</evidence>
<dbReference type="PRINTS" id="PR00344">
    <property type="entry name" value="BCTRLSENSOR"/>
</dbReference>
<feature type="coiled-coil region" evidence="6">
    <location>
        <begin position="473"/>
        <end position="521"/>
    </location>
</feature>
<dbReference type="PANTHER" id="PTHR43304:SF1">
    <property type="entry name" value="PAC DOMAIN-CONTAINING PROTEIN"/>
    <property type="match status" value="1"/>
</dbReference>
<evidence type="ECO:0000256" key="7">
    <source>
        <dbReference type="SAM" id="Phobius"/>
    </source>
</evidence>
<dbReference type="InterPro" id="IPR003594">
    <property type="entry name" value="HATPase_dom"/>
</dbReference>
<dbReference type="Pfam" id="PF02518">
    <property type="entry name" value="HATPase_c"/>
    <property type="match status" value="1"/>
</dbReference>
<evidence type="ECO:0000313" key="10">
    <source>
        <dbReference type="EMBL" id="TGK01796.1"/>
    </source>
</evidence>
<dbReference type="InterPro" id="IPR035965">
    <property type="entry name" value="PAS-like_dom_sf"/>
</dbReference>
<dbReference type="RefSeq" id="WP_135646594.1">
    <property type="nucleotide sequence ID" value="NZ_RQER01000005.1"/>
</dbReference>
<dbReference type="InterPro" id="IPR031621">
    <property type="entry name" value="HisKA_7TM"/>
</dbReference>
<feature type="domain" description="PAS" evidence="9">
    <location>
        <begin position="355"/>
        <end position="426"/>
    </location>
</feature>
<keyword evidence="7" id="KW-1133">Transmembrane helix</keyword>
<evidence type="ECO:0000256" key="2">
    <source>
        <dbReference type="ARBA" id="ARBA00012438"/>
    </source>
</evidence>
<dbReference type="OrthoDB" id="342758at2"/>
<reference evidence="11" key="1">
    <citation type="submission" date="2018-10" db="EMBL/GenBank/DDBJ databases">
        <authorList>
            <person name="Vincent A.T."/>
            <person name="Schiettekatte O."/>
            <person name="Bourhy P."/>
            <person name="Veyrier F.J."/>
            <person name="Picardeau M."/>
        </authorList>
    </citation>
    <scope>NUCLEOTIDE SEQUENCE</scope>
    <source>
        <strain evidence="11">201702690</strain>
    </source>
</reference>
<dbReference type="Pfam" id="PF08447">
    <property type="entry name" value="PAS_3"/>
    <property type="match status" value="1"/>
</dbReference>
<dbReference type="EC" id="2.7.13.3" evidence="2"/>
<dbReference type="InterPro" id="IPR036890">
    <property type="entry name" value="HATPase_C_sf"/>
</dbReference>
<name>A0A5F1ZPZ5_9LEPT</name>
<evidence type="ECO:0000256" key="5">
    <source>
        <dbReference type="ARBA" id="ARBA00022777"/>
    </source>
</evidence>
<evidence type="ECO:0000313" key="11">
    <source>
        <dbReference type="EMBL" id="TGL39403.1"/>
    </source>
</evidence>
<dbReference type="NCBIfam" id="TIGR00229">
    <property type="entry name" value="sensory_box"/>
    <property type="match status" value="1"/>
</dbReference>
<feature type="transmembrane region" description="Helical" evidence="7">
    <location>
        <begin position="78"/>
        <end position="98"/>
    </location>
</feature>
<dbReference type="Gene3D" id="3.30.565.10">
    <property type="entry name" value="Histidine kinase-like ATPase, C-terminal domain"/>
    <property type="match status" value="1"/>
</dbReference>
<dbReference type="InterPro" id="IPR000014">
    <property type="entry name" value="PAS"/>
</dbReference>
<dbReference type="EMBL" id="RQGC01000012">
    <property type="protein sequence ID" value="TGL39403.1"/>
    <property type="molecule type" value="Genomic_DNA"/>
</dbReference>
<evidence type="ECO:0000256" key="6">
    <source>
        <dbReference type="SAM" id="Coils"/>
    </source>
</evidence>
<dbReference type="InterPro" id="IPR003661">
    <property type="entry name" value="HisK_dim/P_dom"/>
</dbReference>
<comment type="catalytic activity">
    <reaction evidence="1">
        <text>ATP + protein L-histidine = ADP + protein N-phospho-L-histidine.</text>
        <dbReference type="EC" id="2.7.13.3"/>
    </reaction>
</comment>
<dbReference type="Proteomes" id="UP000297273">
    <property type="component" value="Unassembled WGS sequence"/>
</dbReference>
<dbReference type="Proteomes" id="UP000297946">
    <property type="component" value="Unassembled WGS sequence"/>
</dbReference>
<reference evidence="10 13" key="2">
    <citation type="journal article" date="2019" name="PLoS Negl. Trop. Dis.">
        <title>Revisiting the worldwide diversity of Leptospira species in the environment.</title>
        <authorList>
            <person name="Vincent A.T."/>
            <person name="Schiettekatte O."/>
            <person name="Bourhy P."/>
            <person name="Veyrier F.J."/>
            <person name="Picardeau M."/>
        </authorList>
    </citation>
    <scope>NUCLEOTIDE SEQUENCE [LARGE SCALE GENOMIC DNA]</scope>
    <source>
        <strain evidence="11">201702690</strain>
        <strain evidence="10 13">SSW18</strain>
    </source>
</reference>
<dbReference type="InterPro" id="IPR004358">
    <property type="entry name" value="Sig_transdc_His_kin-like_C"/>
</dbReference>
<dbReference type="SMART" id="SM00091">
    <property type="entry name" value="PAS"/>
    <property type="match status" value="2"/>
</dbReference>
<dbReference type="Pfam" id="PF16927">
    <property type="entry name" value="HisKA_7TM"/>
    <property type="match status" value="1"/>
</dbReference>
<gene>
    <name evidence="10" type="ORF">EHO57_08315</name>
    <name evidence="11" type="ORF">EHQ53_15075</name>
</gene>
<protein>
    <recommendedName>
        <fullName evidence="2">histidine kinase</fullName>
        <ecNumber evidence="2">2.7.13.3</ecNumber>
    </recommendedName>
</protein>
<keyword evidence="3" id="KW-0597">Phosphoprotein</keyword>
<evidence type="ECO:0000259" key="8">
    <source>
        <dbReference type="PROSITE" id="PS50109"/>
    </source>
</evidence>
<feature type="transmembrane region" description="Helical" evidence="7">
    <location>
        <begin position="156"/>
        <end position="176"/>
    </location>
</feature>